<evidence type="ECO:0000256" key="1">
    <source>
        <dbReference type="SAM" id="MobiDB-lite"/>
    </source>
</evidence>
<feature type="compositionally biased region" description="Low complexity" evidence="1">
    <location>
        <begin position="226"/>
        <end position="236"/>
    </location>
</feature>
<dbReference type="EMBL" id="JARQZJ010000032">
    <property type="protein sequence ID" value="KAK9874902.1"/>
    <property type="molecule type" value="Genomic_DNA"/>
</dbReference>
<evidence type="ECO:0000313" key="2">
    <source>
        <dbReference type="EMBL" id="KAK9874902.1"/>
    </source>
</evidence>
<gene>
    <name evidence="2" type="ORF">WA026_005717</name>
</gene>
<evidence type="ECO:0000313" key="3">
    <source>
        <dbReference type="Proteomes" id="UP001431783"/>
    </source>
</evidence>
<proteinExistence type="predicted"/>
<comment type="caution">
    <text evidence="2">The sequence shown here is derived from an EMBL/GenBank/DDBJ whole genome shotgun (WGS) entry which is preliminary data.</text>
</comment>
<keyword evidence="3" id="KW-1185">Reference proteome</keyword>
<sequence length="250" mass="27535">MEEDPSGDNSHPEAHYGDLRGVTSQTCQVDNYVKSAQGLLFLVLFPYLHNYTGQAGIGLCISHAILGSISCAQIRLEVSWYLTFQMCTARVKDTPTWKLAIIGASRTKNEKSLAIGNIIKEKNGVSDGLTVPDTLNWRGVWNWTSARHLRPKPQLAVRSEGSFSRVMIGWLATWTPVAEQQETTQQATPLRRRSQKKSSEKSMAGLVKKVQPVDPGSTKSPWTPVAKQQKTTQQAASLGGRSQKKGSEGR</sequence>
<dbReference type="AlphaFoldDB" id="A0AAW1TTP3"/>
<protein>
    <submittedName>
        <fullName evidence="2">Uncharacterized protein</fullName>
    </submittedName>
</protein>
<organism evidence="2 3">
    <name type="scientific">Henosepilachna vigintioctopunctata</name>
    <dbReference type="NCBI Taxonomy" id="420089"/>
    <lineage>
        <taxon>Eukaryota</taxon>
        <taxon>Metazoa</taxon>
        <taxon>Ecdysozoa</taxon>
        <taxon>Arthropoda</taxon>
        <taxon>Hexapoda</taxon>
        <taxon>Insecta</taxon>
        <taxon>Pterygota</taxon>
        <taxon>Neoptera</taxon>
        <taxon>Endopterygota</taxon>
        <taxon>Coleoptera</taxon>
        <taxon>Polyphaga</taxon>
        <taxon>Cucujiformia</taxon>
        <taxon>Coccinelloidea</taxon>
        <taxon>Coccinellidae</taxon>
        <taxon>Epilachninae</taxon>
        <taxon>Epilachnini</taxon>
        <taxon>Henosepilachna</taxon>
    </lineage>
</organism>
<name>A0AAW1TTP3_9CUCU</name>
<reference evidence="2 3" key="1">
    <citation type="submission" date="2023-03" db="EMBL/GenBank/DDBJ databases">
        <title>Genome insight into feeding habits of ladybird beetles.</title>
        <authorList>
            <person name="Li H.-S."/>
            <person name="Huang Y.-H."/>
            <person name="Pang H."/>
        </authorList>
    </citation>
    <scope>NUCLEOTIDE SEQUENCE [LARGE SCALE GENOMIC DNA]</scope>
    <source>
        <strain evidence="2">SYSU_2023b</strain>
        <tissue evidence="2">Whole body</tissue>
    </source>
</reference>
<feature type="region of interest" description="Disordered" evidence="1">
    <location>
        <begin position="180"/>
        <end position="250"/>
    </location>
</feature>
<dbReference type="Proteomes" id="UP001431783">
    <property type="component" value="Unassembled WGS sequence"/>
</dbReference>
<accession>A0AAW1TTP3</accession>